<feature type="domain" description="Cyclin N-terminal" evidence="2">
    <location>
        <begin position="122"/>
        <end position="214"/>
    </location>
</feature>
<dbReference type="InParanoid" id="A5DLG7"/>
<feature type="region of interest" description="Disordered" evidence="1">
    <location>
        <begin position="17"/>
        <end position="36"/>
    </location>
</feature>
<organism evidence="3 4">
    <name type="scientific">Meyerozyma guilliermondii (strain ATCC 6260 / CBS 566 / DSM 6381 / JCM 1539 / NBRC 10279 / NRRL Y-324)</name>
    <name type="common">Yeast</name>
    <name type="synonym">Candida guilliermondii</name>
    <dbReference type="NCBI Taxonomy" id="294746"/>
    <lineage>
        <taxon>Eukaryota</taxon>
        <taxon>Fungi</taxon>
        <taxon>Dikarya</taxon>
        <taxon>Ascomycota</taxon>
        <taxon>Saccharomycotina</taxon>
        <taxon>Pichiomycetes</taxon>
        <taxon>Debaryomycetaceae</taxon>
        <taxon>Meyerozyma</taxon>
    </lineage>
</organism>
<dbReference type="AlphaFoldDB" id="A5DLG7"/>
<dbReference type="eggNOG" id="ENOG502RYK1">
    <property type="taxonomic scope" value="Eukaryota"/>
</dbReference>
<keyword evidence="4" id="KW-1185">Reference proteome</keyword>
<dbReference type="STRING" id="294746.A5DLG7"/>
<dbReference type="PANTHER" id="PTHR15615:SF27">
    <property type="entry name" value="PHO85 CYCLIN CLG1"/>
    <property type="match status" value="1"/>
</dbReference>
<dbReference type="KEGG" id="pgu:PGUG_04118"/>
<dbReference type="RefSeq" id="XP_001483389.2">
    <property type="nucleotide sequence ID" value="XM_001483339.1"/>
</dbReference>
<dbReference type="OMA" id="NLEERSW"/>
<dbReference type="GO" id="GO:0016538">
    <property type="term" value="F:cyclin-dependent protein serine/threonine kinase regulator activity"/>
    <property type="evidence" value="ECO:0007669"/>
    <property type="project" value="TreeGrafter"/>
</dbReference>
<dbReference type="VEuPathDB" id="FungiDB:PGUG_04118"/>
<dbReference type="InterPro" id="IPR036915">
    <property type="entry name" value="Cyclin-like_sf"/>
</dbReference>
<dbReference type="EMBL" id="CH408159">
    <property type="protein sequence ID" value="EDK40020.2"/>
    <property type="molecule type" value="Genomic_DNA"/>
</dbReference>
<evidence type="ECO:0000313" key="4">
    <source>
        <dbReference type="Proteomes" id="UP000001997"/>
    </source>
</evidence>
<dbReference type="HOGENOM" id="CLU_900500_0_0_1"/>
<protein>
    <recommendedName>
        <fullName evidence="2">Cyclin N-terminal domain-containing protein</fullName>
    </recommendedName>
</protein>
<dbReference type="OrthoDB" id="244495at2759"/>
<dbReference type="Proteomes" id="UP000001997">
    <property type="component" value="Unassembled WGS sequence"/>
</dbReference>
<proteinExistence type="predicted"/>
<dbReference type="SUPFAM" id="SSF47954">
    <property type="entry name" value="Cyclin-like"/>
    <property type="match status" value="1"/>
</dbReference>
<evidence type="ECO:0000256" key="1">
    <source>
        <dbReference type="SAM" id="MobiDB-lite"/>
    </source>
</evidence>
<name>A5DLG7_PICGU</name>
<dbReference type="InterPro" id="IPR006671">
    <property type="entry name" value="Cyclin_N"/>
</dbReference>
<dbReference type="GeneID" id="5125266"/>
<dbReference type="Gene3D" id="1.10.472.10">
    <property type="entry name" value="Cyclin-like"/>
    <property type="match status" value="1"/>
</dbReference>
<evidence type="ECO:0000313" key="3">
    <source>
        <dbReference type="EMBL" id="EDK40020.2"/>
    </source>
</evidence>
<dbReference type="GO" id="GO:0000307">
    <property type="term" value="C:cyclin-dependent protein kinase holoenzyme complex"/>
    <property type="evidence" value="ECO:0007669"/>
    <property type="project" value="TreeGrafter"/>
</dbReference>
<dbReference type="CDD" id="cd20557">
    <property type="entry name" value="CYCLIN_ScPCL1-like"/>
    <property type="match status" value="1"/>
</dbReference>
<evidence type="ECO:0000259" key="2">
    <source>
        <dbReference type="Pfam" id="PF00134"/>
    </source>
</evidence>
<dbReference type="InterPro" id="IPR013922">
    <property type="entry name" value="Cyclin_PHO80-like"/>
</dbReference>
<dbReference type="PANTHER" id="PTHR15615">
    <property type="match status" value="1"/>
</dbReference>
<sequence length="309" mass="35080">MFQSYYSQQAPAPASAPAYGYYHPHQQPPQQPQQPLYDYYDEYSGHPIIHNYHHYMAAPLPLMAPPAPPVHVPPAPLPDHPPVSGGISQVLDYDISTMANFISWCGYGMLKQSRPASAEFKSLLVSVLYATRLSRSTIIVALEYINQRFCSHEISEMSESDIFSKIVTSMVLANKFNDDNTFTNRSWCGATGLSIESLNLEERSWLKEMKWQLSVVLFEHNIRTLEECWSTWLEKYNDSVTPPPSSPLSPYHHRGYSSSSYQPYSPGAYPTSTEDDWSCRGSNVWSYPMYGYNPNVVGYTNPYYGSTAY</sequence>
<dbReference type="GO" id="GO:0005634">
    <property type="term" value="C:nucleus"/>
    <property type="evidence" value="ECO:0007669"/>
    <property type="project" value="TreeGrafter"/>
</dbReference>
<dbReference type="GO" id="GO:0019901">
    <property type="term" value="F:protein kinase binding"/>
    <property type="evidence" value="ECO:0007669"/>
    <property type="project" value="InterPro"/>
</dbReference>
<reference evidence="3 4" key="1">
    <citation type="journal article" date="2009" name="Nature">
        <title>Evolution of pathogenicity and sexual reproduction in eight Candida genomes.</title>
        <authorList>
            <person name="Butler G."/>
            <person name="Rasmussen M.D."/>
            <person name="Lin M.F."/>
            <person name="Santos M.A."/>
            <person name="Sakthikumar S."/>
            <person name="Munro C.A."/>
            <person name="Rheinbay E."/>
            <person name="Grabherr M."/>
            <person name="Forche A."/>
            <person name="Reedy J.L."/>
            <person name="Agrafioti I."/>
            <person name="Arnaud M.B."/>
            <person name="Bates S."/>
            <person name="Brown A.J."/>
            <person name="Brunke S."/>
            <person name="Costanzo M.C."/>
            <person name="Fitzpatrick D.A."/>
            <person name="de Groot P.W."/>
            <person name="Harris D."/>
            <person name="Hoyer L.L."/>
            <person name="Hube B."/>
            <person name="Klis F.M."/>
            <person name="Kodira C."/>
            <person name="Lennard N."/>
            <person name="Logue M.E."/>
            <person name="Martin R."/>
            <person name="Neiman A.M."/>
            <person name="Nikolaou E."/>
            <person name="Quail M.A."/>
            <person name="Quinn J."/>
            <person name="Santos M.C."/>
            <person name="Schmitzberger F.F."/>
            <person name="Sherlock G."/>
            <person name="Shah P."/>
            <person name="Silverstein K.A."/>
            <person name="Skrzypek M.S."/>
            <person name="Soll D."/>
            <person name="Staggs R."/>
            <person name="Stansfield I."/>
            <person name="Stumpf M.P."/>
            <person name="Sudbery P.E."/>
            <person name="Srikantha T."/>
            <person name="Zeng Q."/>
            <person name="Berman J."/>
            <person name="Berriman M."/>
            <person name="Heitman J."/>
            <person name="Gow N.A."/>
            <person name="Lorenz M.C."/>
            <person name="Birren B.W."/>
            <person name="Kellis M."/>
            <person name="Cuomo C.A."/>
        </authorList>
    </citation>
    <scope>NUCLEOTIDE SEQUENCE [LARGE SCALE GENOMIC DNA]</scope>
    <source>
        <strain evidence="4">ATCC 6260 / CBS 566 / DSM 6381 / JCM 1539 / NBRC 10279 / NRRL Y-324</strain>
    </source>
</reference>
<gene>
    <name evidence="3" type="ORF">PGUG_04118</name>
</gene>
<accession>A5DLG7</accession>
<dbReference type="Pfam" id="PF00134">
    <property type="entry name" value="Cyclin_N"/>
    <property type="match status" value="1"/>
</dbReference>